<dbReference type="Proteomes" id="UP000193986">
    <property type="component" value="Unassembled WGS sequence"/>
</dbReference>
<dbReference type="PROSITE" id="PS51891">
    <property type="entry name" value="CENP_V_GFA"/>
    <property type="match status" value="1"/>
</dbReference>
<keyword evidence="4" id="KW-0456">Lyase</keyword>
<dbReference type="EMBL" id="MCFC01000042">
    <property type="protein sequence ID" value="ORY26953.1"/>
    <property type="molecule type" value="Genomic_DNA"/>
</dbReference>
<dbReference type="STRING" id="71784.A0A1Y2AWI4"/>
<name>A0A1Y2AWI4_9TREE</name>
<keyword evidence="3" id="KW-0862">Zinc</keyword>
<dbReference type="AlphaFoldDB" id="A0A1Y2AWI4"/>
<dbReference type="Pfam" id="PF04828">
    <property type="entry name" value="GFA"/>
    <property type="match status" value="1"/>
</dbReference>
<keyword evidence="7" id="KW-1185">Reference proteome</keyword>
<comment type="similarity">
    <text evidence="1">Belongs to the Gfa family.</text>
</comment>
<gene>
    <name evidence="6" type="ORF">BCR39DRAFT_539439</name>
</gene>
<dbReference type="InterPro" id="IPR011057">
    <property type="entry name" value="Mss4-like_sf"/>
</dbReference>
<keyword evidence="2" id="KW-0479">Metal-binding</keyword>
<dbReference type="InterPro" id="IPR006913">
    <property type="entry name" value="CENP-V/GFA"/>
</dbReference>
<dbReference type="GO" id="GO:0016846">
    <property type="term" value="F:carbon-sulfur lyase activity"/>
    <property type="evidence" value="ECO:0007669"/>
    <property type="project" value="InterPro"/>
</dbReference>
<accession>A0A1Y2AWI4</accession>
<dbReference type="PANTHER" id="PTHR33337:SF40">
    <property type="entry name" value="CENP-V_GFA DOMAIN-CONTAINING PROTEIN-RELATED"/>
    <property type="match status" value="1"/>
</dbReference>
<comment type="caution">
    <text evidence="6">The sequence shown here is derived from an EMBL/GenBank/DDBJ whole genome shotgun (WGS) entry which is preliminary data.</text>
</comment>
<evidence type="ECO:0000259" key="5">
    <source>
        <dbReference type="PROSITE" id="PS51891"/>
    </source>
</evidence>
<evidence type="ECO:0000256" key="1">
    <source>
        <dbReference type="ARBA" id="ARBA00005495"/>
    </source>
</evidence>
<evidence type="ECO:0000256" key="2">
    <source>
        <dbReference type="ARBA" id="ARBA00022723"/>
    </source>
</evidence>
<proteinExistence type="inferred from homology"/>
<evidence type="ECO:0000256" key="4">
    <source>
        <dbReference type="ARBA" id="ARBA00023239"/>
    </source>
</evidence>
<dbReference type="SUPFAM" id="SSF51316">
    <property type="entry name" value="Mss4-like"/>
    <property type="match status" value="1"/>
</dbReference>
<protein>
    <submittedName>
        <fullName evidence="6">Mss4-like protein</fullName>
    </submittedName>
</protein>
<evidence type="ECO:0000313" key="7">
    <source>
        <dbReference type="Proteomes" id="UP000193986"/>
    </source>
</evidence>
<dbReference type="InParanoid" id="A0A1Y2AWI4"/>
<dbReference type="Gene3D" id="3.90.1590.10">
    <property type="entry name" value="glutathione-dependent formaldehyde- activating enzyme (gfa)"/>
    <property type="match status" value="1"/>
</dbReference>
<dbReference type="GO" id="GO:0046872">
    <property type="term" value="F:metal ion binding"/>
    <property type="evidence" value="ECO:0007669"/>
    <property type="project" value="UniProtKB-KW"/>
</dbReference>
<organism evidence="6 7">
    <name type="scientific">Naematelia encephala</name>
    <dbReference type="NCBI Taxonomy" id="71784"/>
    <lineage>
        <taxon>Eukaryota</taxon>
        <taxon>Fungi</taxon>
        <taxon>Dikarya</taxon>
        <taxon>Basidiomycota</taxon>
        <taxon>Agaricomycotina</taxon>
        <taxon>Tremellomycetes</taxon>
        <taxon>Tremellales</taxon>
        <taxon>Naemateliaceae</taxon>
        <taxon>Naematelia</taxon>
    </lineage>
</organism>
<sequence length="134" mass="14529">MSITGQCACGDIKVEIPRPTEMCFCHCTQCRRTGGAVASANFVVPTEKVILSGHTPKTFHDTGTSGKPVIRYFCHKCGSPIYANAEAVPGVLFVRSGLFDPGQIPKPTSHLFTKNFESWETAFPGAATQETEEF</sequence>
<feature type="domain" description="CENP-V/GFA" evidence="5">
    <location>
        <begin position="3"/>
        <end position="120"/>
    </location>
</feature>
<evidence type="ECO:0000256" key="3">
    <source>
        <dbReference type="ARBA" id="ARBA00022833"/>
    </source>
</evidence>
<dbReference type="PANTHER" id="PTHR33337">
    <property type="entry name" value="GFA DOMAIN-CONTAINING PROTEIN"/>
    <property type="match status" value="1"/>
</dbReference>
<dbReference type="OrthoDB" id="9985472at2759"/>
<reference evidence="6 7" key="1">
    <citation type="submission" date="2016-07" db="EMBL/GenBank/DDBJ databases">
        <title>Pervasive Adenine N6-methylation of Active Genes in Fungi.</title>
        <authorList>
            <consortium name="DOE Joint Genome Institute"/>
            <person name="Mondo S.J."/>
            <person name="Dannebaum R.O."/>
            <person name="Kuo R.C."/>
            <person name="Labutti K."/>
            <person name="Haridas S."/>
            <person name="Kuo A."/>
            <person name="Salamov A."/>
            <person name="Ahrendt S.R."/>
            <person name="Lipzen A."/>
            <person name="Sullivan W."/>
            <person name="Andreopoulos W.B."/>
            <person name="Clum A."/>
            <person name="Lindquist E."/>
            <person name="Daum C."/>
            <person name="Ramamoorthy G.K."/>
            <person name="Gryganskyi A."/>
            <person name="Culley D."/>
            <person name="Magnuson J.K."/>
            <person name="James T.Y."/>
            <person name="O'Malley M.A."/>
            <person name="Stajich J.E."/>
            <person name="Spatafora J.W."/>
            <person name="Visel A."/>
            <person name="Grigoriev I.V."/>
        </authorList>
    </citation>
    <scope>NUCLEOTIDE SEQUENCE [LARGE SCALE GENOMIC DNA]</scope>
    <source>
        <strain evidence="6 7">68-887.2</strain>
    </source>
</reference>
<evidence type="ECO:0000313" key="6">
    <source>
        <dbReference type="EMBL" id="ORY26953.1"/>
    </source>
</evidence>